<dbReference type="Gene3D" id="3.30.70.1060">
    <property type="entry name" value="Dimeric alpha+beta barrel"/>
    <property type="match status" value="1"/>
</dbReference>
<dbReference type="Pfam" id="PF03795">
    <property type="entry name" value="YCII"/>
    <property type="match status" value="1"/>
</dbReference>
<dbReference type="RefSeq" id="WP_418890245.1">
    <property type="nucleotide sequence ID" value="NZ_JBEUWX010000001.1"/>
</dbReference>
<evidence type="ECO:0000259" key="3">
    <source>
        <dbReference type="Pfam" id="PF03795"/>
    </source>
</evidence>
<protein>
    <submittedName>
        <fullName evidence="4">YciI family protein</fullName>
    </submittedName>
</protein>
<gene>
    <name evidence="4" type="ORF">ABCS64_01900</name>
</gene>
<dbReference type="EMBL" id="JBEUWX010000001">
    <property type="protein sequence ID" value="MFA9949091.1"/>
    <property type="molecule type" value="Genomic_DNA"/>
</dbReference>
<dbReference type="InterPro" id="IPR051807">
    <property type="entry name" value="Sec-metab_biosynth-assoc"/>
</dbReference>
<feature type="domain" description="YCII-related" evidence="3">
    <location>
        <begin position="1"/>
        <end position="94"/>
    </location>
</feature>
<reference evidence="5" key="1">
    <citation type="submission" date="2024-06" db="EMBL/GenBank/DDBJ databases">
        <title>Radixoralia hellwigii gen. nov., sp nov., isolated from a root canal in the human oral cavity.</title>
        <authorList>
            <person name="Bartsch S."/>
            <person name="Wittmer A."/>
            <person name="Schulz A.-K."/>
            <person name="Neumann-Schaal M."/>
            <person name="Wolf J."/>
            <person name="Gronow S."/>
            <person name="Tennert C."/>
            <person name="Haecker G."/>
            <person name="Cieplik F."/>
            <person name="Al-Ahmad A."/>
        </authorList>
    </citation>
    <scope>NUCLEOTIDE SEQUENCE [LARGE SCALE GENOMIC DNA]</scope>
    <source>
        <strain evidence="5">Wk13</strain>
    </source>
</reference>
<evidence type="ECO:0000313" key="5">
    <source>
        <dbReference type="Proteomes" id="UP001574673"/>
    </source>
</evidence>
<dbReference type="InterPro" id="IPR011008">
    <property type="entry name" value="Dimeric_a/b-barrel"/>
</dbReference>
<dbReference type="PANTHER" id="PTHR33606">
    <property type="entry name" value="PROTEIN YCII"/>
    <property type="match status" value="1"/>
</dbReference>
<dbReference type="Proteomes" id="UP001574673">
    <property type="component" value="Unassembled WGS sequence"/>
</dbReference>
<feature type="region of interest" description="Disordered" evidence="2">
    <location>
        <begin position="33"/>
        <end position="52"/>
    </location>
</feature>
<name>A0ABV4UBP2_9RHOO</name>
<comment type="caution">
    <text evidence="4">The sequence shown here is derived from an EMBL/GenBank/DDBJ whole genome shotgun (WGS) entry which is preliminary data.</text>
</comment>
<organism evidence="4 5">
    <name type="scientific">Dentiradicibacter hellwigii</name>
    <dbReference type="NCBI Taxonomy" id="3149053"/>
    <lineage>
        <taxon>Bacteria</taxon>
        <taxon>Pseudomonadati</taxon>
        <taxon>Pseudomonadota</taxon>
        <taxon>Betaproteobacteria</taxon>
        <taxon>Rhodocyclales</taxon>
        <taxon>Rhodocyclaceae</taxon>
        <taxon>Dentiradicibacter</taxon>
    </lineage>
</organism>
<dbReference type="SUPFAM" id="SSF54909">
    <property type="entry name" value="Dimeric alpha+beta barrel"/>
    <property type="match status" value="1"/>
</dbReference>
<evidence type="ECO:0000256" key="1">
    <source>
        <dbReference type="ARBA" id="ARBA00007689"/>
    </source>
</evidence>
<proteinExistence type="inferred from homology"/>
<comment type="similarity">
    <text evidence="1">Belongs to the YciI family.</text>
</comment>
<accession>A0ABV4UBP2</accession>
<dbReference type="PANTHER" id="PTHR33606:SF3">
    <property type="entry name" value="PROTEIN YCII"/>
    <property type="match status" value="1"/>
</dbReference>
<dbReference type="InterPro" id="IPR005545">
    <property type="entry name" value="YCII"/>
</dbReference>
<sequence>MRYTLIAEDRANSLAARRADRSEYLERQRALQDEGRQRLTGACPAIDAPTPGPGSFRGSLIAAEFASRAAAQRWAKHDSYVLAGNYVRLTVKPFCQVLPA</sequence>
<evidence type="ECO:0000256" key="2">
    <source>
        <dbReference type="SAM" id="MobiDB-lite"/>
    </source>
</evidence>
<evidence type="ECO:0000313" key="4">
    <source>
        <dbReference type="EMBL" id="MFA9949091.1"/>
    </source>
</evidence>
<keyword evidence="5" id="KW-1185">Reference proteome</keyword>